<sequence length="314" mass="36003">MSPSSSPKSKSLSSTKFLYSPMITVRVGPKRQKFCIHKGVLCSNSEYFTKALSGQFKEAKTNIIELDDINVMLFKILVAWLYTGKLTYESSDQDVSARNEFEELVTELEDSYTNAAAEDEDEDKIEDDQGNAFIDDLTNFDREDPQTWTYLILCALFVLADRLDIPKLKVSALDAMIGRVELPRPPPDARAVLYTYEHTTKKSQLRRLLVHIVAYRMAFRRSSNVWNNWPPEFLAAVMVTNGRRLPAVQWCGDCFQKAIDANSIRKRIISDVSHDSDMAPFERDPCMYHEHKDEEEKKACRSEREAESDESDSE</sequence>
<dbReference type="Pfam" id="PF00651">
    <property type="entry name" value="BTB"/>
    <property type="match status" value="1"/>
</dbReference>
<reference evidence="3 4" key="1">
    <citation type="submission" date="2018-10" db="EMBL/GenBank/DDBJ databases">
        <title>Fifty Aureobasidium pullulans genomes reveal a recombining polyextremotolerant generalist.</title>
        <authorList>
            <person name="Gostincar C."/>
            <person name="Turk M."/>
            <person name="Zajc J."/>
            <person name="Gunde-Cimerman N."/>
        </authorList>
    </citation>
    <scope>NUCLEOTIDE SEQUENCE [LARGE SCALE GENOMIC DNA]</scope>
    <source>
        <strain evidence="3 4">EXF-6604</strain>
    </source>
</reference>
<dbReference type="PANTHER" id="PTHR47843">
    <property type="entry name" value="BTB DOMAIN-CONTAINING PROTEIN-RELATED"/>
    <property type="match status" value="1"/>
</dbReference>
<dbReference type="AlphaFoldDB" id="A0A4S9LUA8"/>
<dbReference type="CDD" id="cd18186">
    <property type="entry name" value="BTB_POZ_ZBTB_KLHL-like"/>
    <property type="match status" value="1"/>
</dbReference>
<dbReference type="SMART" id="SM00225">
    <property type="entry name" value="BTB"/>
    <property type="match status" value="1"/>
</dbReference>
<gene>
    <name evidence="3" type="ORF">D6D01_02392</name>
</gene>
<feature type="compositionally biased region" description="Basic and acidic residues" evidence="1">
    <location>
        <begin position="279"/>
        <end position="305"/>
    </location>
</feature>
<feature type="region of interest" description="Disordered" evidence="1">
    <location>
        <begin position="279"/>
        <end position="314"/>
    </location>
</feature>
<name>A0A4S9LUA8_AURPU</name>
<dbReference type="Gene3D" id="3.30.710.10">
    <property type="entry name" value="Potassium Channel Kv1.1, Chain A"/>
    <property type="match status" value="1"/>
</dbReference>
<organism evidence="3 4">
    <name type="scientific">Aureobasidium pullulans</name>
    <name type="common">Black yeast</name>
    <name type="synonym">Pullularia pullulans</name>
    <dbReference type="NCBI Taxonomy" id="5580"/>
    <lineage>
        <taxon>Eukaryota</taxon>
        <taxon>Fungi</taxon>
        <taxon>Dikarya</taxon>
        <taxon>Ascomycota</taxon>
        <taxon>Pezizomycotina</taxon>
        <taxon>Dothideomycetes</taxon>
        <taxon>Dothideomycetidae</taxon>
        <taxon>Dothideales</taxon>
        <taxon>Saccotheciaceae</taxon>
        <taxon>Aureobasidium</taxon>
    </lineage>
</organism>
<dbReference type="SUPFAM" id="SSF54695">
    <property type="entry name" value="POZ domain"/>
    <property type="match status" value="1"/>
</dbReference>
<dbReference type="Proteomes" id="UP000306584">
    <property type="component" value="Unassembled WGS sequence"/>
</dbReference>
<dbReference type="PROSITE" id="PS50097">
    <property type="entry name" value="BTB"/>
    <property type="match status" value="1"/>
</dbReference>
<feature type="domain" description="BTB" evidence="2">
    <location>
        <begin position="21"/>
        <end position="90"/>
    </location>
</feature>
<dbReference type="InterPro" id="IPR011333">
    <property type="entry name" value="SKP1/BTB/POZ_sf"/>
</dbReference>
<dbReference type="InterPro" id="IPR000210">
    <property type="entry name" value="BTB/POZ_dom"/>
</dbReference>
<dbReference type="PANTHER" id="PTHR47843:SF2">
    <property type="entry name" value="BTB DOMAIN-CONTAINING PROTEIN"/>
    <property type="match status" value="1"/>
</dbReference>
<evidence type="ECO:0000313" key="3">
    <source>
        <dbReference type="EMBL" id="THY33022.1"/>
    </source>
</evidence>
<evidence type="ECO:0000256" key="1">
    <source>
        <dbReference type="SAM" id="MobiDB-lite"/>
    </source>
</evidence>
<dbReference type="EMBL" id="QZBD01000053">
    <property type="protein sequence ID" value="THY33022.1"/>
    <property type="molecule type" value="Genomic_DNA"/>
</dbReference>
<comment type="caution">
    <text evidence="3">The sequence shown here is derived from an EMBL/GenBank/DDBJ whole genome shotgun (WGS) entry which is preliminary data.</text>
</comment>
<accession>A0A4S9LUA8</accession>
<evidence type="ECO:0000259" key="2">
    <source>
        <dbReference type="PROSITE" id="PS50097"/>
    </source>
</evidence>
<proteinExistence type="predicted"/>
<evidence type="ECO:0000313" key="4">
    <source>
        <dbReference type="Proteomes" id="UP000306584"/>
    </source>
</evidence>
<protein>
    <recommendedName>
        <fullName evidence="2">BTB domain-containing protein</fullName>
    </recommendedName>
</protein>